<proteinExistence type="inferred from homology"/>
<keyword evidence="7" id="KW-0539">Nucleus</keyword>
<accession>A0A368FPP2</accession>
<evidence type="ECO:0000313" key="14">
    <source>
        <dbReference type="EMBL" id="RCN34032.1"/>
    </source>
</evidence>
<dbReference type="GO" id="GO:0032545">
    <property type="term" value="C:CURI complex"/>
    <property type="evidence" value="ECO:0007669"/>
    <property type="project" value="TreeGrafter"/>
</dbReference>
<dbReference type="CDD" id="cd09232">
    <property type="entry name" value="Snurportin-1_C"/>
    <property type="match status" value="1"/>
</dbReference>
<dbReference type="GO" id="GO:0032040">
    <property type="term" value="C:small-subunit processome"/>
    <property type="evidence" value="ECO:0007669"/>
    <property type="project" value="TreeGrafter"/>
</dbReference>
<dbReference type="InterPro" id="IPR002652">
    <property type="entry name" value="Importin-a_IBB"/>
</dbReference>
<name>A0A368FPP2_ANCCA</name>
<dbReference type="GO" id="GO:0006409">
    <property type="term" value="P:tRNA export from nucleus"/>
    <property type="evidence" value="ECO:0007669"/>
    <property type="project" value="TreeGrafter"/>
</dbReference>
<dbReference type="Pfam" id="PF21974">
    <property type="entry name" value="SPN1_m3Gcap_bd"/>
    <property type="match status" value="1"/>
</dbReference>
<dbReference type="Gene3D" id="1.10.1410.10">
    <property type="match status" value="1"/>
</dbReference>
<dbReference type="InterPro" id="IPR035368">
    <property type="entry name" value="Nrap_D3"/>
</dbReference>
<dbReference type="PANTHER" id="PTHR17972:SF0">
    <property type="entry name" value="NUCLEOLAR PROTEIN 6"/>
    <property type="match status" value="1"/>
</dbReference>
<keyword evidence="6" id="KW-0694">RNA-binding</keyword>
<dbReference type="STRING" id="29170.A0A368FPP2"/>
<gene>
    <name evidence="14" type="ORF">ANCCAN_20130</name>
</gene>
<dbReference type="Pfam" id="PF17406">
    <property type="entry name" value="Nrap_D5"/>
    <property type="match status" value="1"/>
</dbReference>
<dbReference type="InterPro" id="IPR035369">
    <property type="entry name" value="Nrap_D4"/>
</dbReference>
<keyword evidence="15" id="KW-1185">Reference proteome</keyword>
<dbReference type="GO" id="GO:0003723">
    <property type="term" value="F:RNA binding"/>
    <property type="evidence" value="ECO:0007669"/>
    <property type="project" value="UniProtKB-KW"/>
</dbReference>
<dbReference type="Pfam" id="PF17403">
    <property type="entry name" value="Nrap_D2"/>
    <property type="match status" value="1"/>
</dbReference>
<comment type="similarity">
    <text evidence="3">Belongs to the NRAP family.</text>
</comment>
<evidence type="ECO:0000256" key="2">
    <source>
        <dbReference type="ARBA" id="ARBA00004604"/>
    </source>
</evidence>
<evidence type="ECO:0000256" key="5">
    <source>
        <dbReference type="ARBA" id="ARBA00022454"/>
    </source>
</evidence>
<dbReference type="SUPFAM" id="SSF56091">
    <property type="entry name" value="DNA ligase/mRNA capping enzyme, catalytic domain"/>
    <property type="match status" value="1"/>
</dbReference>
<feature type="domain" description="IBB" evidence="13">
    <location>
        <begin position="1017"/>
        <end position="1080"/>
    </location>
</feature>
<dbReference type="InterPro" id="IPR035367">
    <property type="entry name" value="Nrap_D2"/>
</dbReference>
<dbReference type="Pfam" id="PF17407">
    <property type="entry name" value="Nrap_D6"/>
    <property type="match status" value="1"/>
</dbReference>
<evidence type="ECO:0000256" key="9">
    <source>
        <dbReference type="ARBA" id="ARBA00035000"/>
    </source>
</evidence>
<evidence type="ECO:0000256" key="12">
    <source>
        <dbReference type="SAM" id="MobiDB-lite"/>
    </source>
</evidence>
<feature type="region of interest" description="Disordered" evidence="12">
    <location>
        <begin position="1031"/>
        <end position="1080"/>
    </location>
</feature>
<dbReference type="GO" id="GO:0006606">
    <property type="term" value="P:protein import into nucleus"/>
    <property type="evidence" value="ECO:0007669"/>
    <property type="project" value="InterPro"/>
</dbReference>
<evidence type="ECO:0000256" key="11">
    <source>
        <dbReference type="PROSITE-ProRule" id="PRU00561"/>
    </source>
</evidence>
<dbReference type="Pfam" id="PF17405">
    <property type="entry name" value="Nrap_D4"/>
    <property type="match status" value="1"/>
</dbReference>
<keyword evidence="11" id="KW-0813">Transport</keyword>
<dbReference type="GO" id="GO:0034456">
    <property type="term" value="C:UTP-C complex"/>
    <property type="evidence" value="ECO:0007669"/>
    <property type="project" value="TreeGrafter"/>
</dbReference>
<evidence type="ECO:0000256" key="4">
    <source>
        <dbReference type="ARBA" id="ARBA00016437"/>
    </source>
</evidence>
<sequence length="1340" mass="151727">MKRSRPDDDVDMQSVVKPMTNAFRLQCEDAERDRHAAPEVMVKWEEIAKKVAITLKTAKLKHVCQYKDLESWKKHGVTHPLSQHAAAIAKTTSSVTEYKWASPEEVVILSESAVDLLCSSSFTIHVFVTLPDSILGKRDYINLTYPAKRAHYMCSCLVALRKAHKDCEANFIVGSGGDAIFPNIRVSDKTSSGSVLIHFGASESALAKTSRFAPNISNIRASTIYPEITDKDEEAKPMFNQRVLRTILEPAMIRRVSAELRHKENIVSALALATRWFRSRGLEEFDDLLLACFMVRLLEENVVVKQQDLLTVLRNFFLAIVNWDTSVAIGFQPDDLEDDVISAHLAAFPVVFLDDTGYWNVANGISKDSLLLAKADLSRSLTSLGDCLAFDTLFLERHHFFSSFDHYFRLDLSPESKKLLCKTSDLIVDTVDDDDRLRRFIGKLSTNINECMGERFDNMYIHQLEDTNQQTASFLLGFRVKRGWTNPITMGPVATEPSAKAFRLLWKEKTQLRKFADTRICECMVWANTASQAVPHSILQFILVNHFGLPAGCISWRSVFPTGFSSPKDVNTKITTAFASLSGILRSAKGLPLMITNIHGISSYIRDTEPCAAEVVCTTDQGHIEDGRRMPAQRAVPPYTGAVTVHLKLEYSGKWGDTIEGVRQLSAAFYIEIGKYLKEKHNLIAVPTMDQLFVVKDGVLFKLVLVLDKILKMLEQRVAEVRASGATRIETSAEGQRLTAWKKQYVHEALLQASLQSFATKHAAFGETVQIVKKWLSIHYMTDAVADLVVEMIVAAAFEHPVLPPPQTPIAAFRRVLQLMVRHNWTARPLFVDFDSAWNEEEIAKLESNFVKMRPVLPPMVIITNEDPVGSRWTRDGPTPLLLKRIVALAKSVLKVLDMNYENEKAVDVKSALLSVDMSIYDAVIEIFPKMVVRTGISEKTPVVKTPEALPVVNFDPIDELVYALNAHFQNVALFFWNKYGGDRIGVIWKPYELEVPAKDNMDDIDALVGQFTETQVDPAALERCTVPGEHPRFSKFKNAGRAAEQQAKRREDAMERQRNSRFDHFNHTRKLAENEEDDEEIIDAERDHQEEQEKPQDLRKKRYKSRYADELMLSEWLVDIPEQLSSEWMMVPSPVGKRVLVVAAKGATTAYNKAGKTITQFRSRLPGGHQKSSVYTILDCIMDAKKTFYCLDVLAWNGMDMSANPFDFRQYMLSSKLKESPEISLSSKQFPYRFLPLPCCKCERALMEEMMRNGFDFELDGLLYYHSGVVYEAGQSPLVGWLKPWMLPEILNVTVPEKFLNENVLQQSSQQFIDAFNIEHRHVSKIDRNIEMEEATTSA</sequence>
<evidence type="ECO:0000256" key="10">
    <source>
        <dbReference type="ARBA" id="ARBA00035020"/>
    </source>
</evidence>
<comment type="function">
    <text evidence="9">Part of the small subunit (SSU) processome, first precursor of the small eukaryotic ribosomal subunit. During the assembly of the SSU processome in the nucleolus, many ribosome biogenesis factors, an RNA chaperone and ribosomal proteins associate with the nascent pre-rRNA and work in concert to generate RNA folding, modifications, rearrangements and cleavage as well as targeted degradation of pre-ribosomal RNA by the RNA exosome.</text>
</comment>
<dbReference type="Pfam" id="PF03813">
    <property type="entry name" value="Nrap"/>
    <property type="match status" value="1"/>
</dbReference>
<dbReference type="Pfam" id="PF17404">
    <property type="entry name" value="Nrap_D3"/>
    <property type="match status" value="1"/>
</dbReference>
<feature type="compositionally biased region" description="Basic and acidic residues" evidence="12">
    <location>
        <begin position="1047"/>
        <end position="1074"/>
    </location>
</feature>
<evidence type="ECO:0000256" key="6">
    <source>
        <dbReference type="ARBA" id="ARBA00022884"/>
    </source>
</evidence>
<dbReference type="InterPro" id="IPR005554">
    <property type="entry name" value="NOL6/Upt22"/>
</dbReference>
<dbReference type="OrthoDB" id="10251401at2759"/>
<evidence type="ECO:0000256" key="8">
    <source>
        <dbReference type="ARBA" id="ARBA00031711"/>
    </source>
</evidence>
<evidence type="ECO:0000256" key="1">
    <source>
        <dbReference type="ARBA" id="ARBA00004286"/>
    </source>
</evidence>
<dbReference type="PROSITE" id="PS51214">
    <property type="entry name" value="IBB"/>
    <property type="match status" value="1"/>
</dbReference>
<evidence type="ECO:0000313" key="15">
    <source>
        <dbReference type="Proteomes" id="UP000252519"/>
    </source>
</evidence>
<evidence type="ECO:0000259" key="13">
    <source>
        <dbReference type="PROSITE" id="PS51214"/>
    </source>
</evidence>
<dbReference type="Proteomes" id="UP000252519">
    <property type="component" value="Unassembled WGS sequence"/>
</dbReference>
<dbReference type="InterPro" id="IPR024721">
    <property type="entry name" value="Snurportin-1_N"/>
</dbReference>
<dbReference type="InterPro" id="IPR047857">
    <property type="entry name" value="Snurportin1_C"/>
</dbReference>
<dbReference type="Gene3D" id="3.30.470.30">
    <property type="entry name" value="DNA ligase/mRNA capping enzyme"/>
    <property type="match status" value="1"/>
</dbReference>
<dbReference type="PANTHER" id="PTHR17972">
    <property type="entry name" value="NUCLEOLAR RNA-ASSOCIATED PROTEIN"/>
    <property type="match status" value="1"/>
</dbReference>
<dbReference type="InterPro" id="IPR035371">
    <property type="entry name" value="Nrap_D6"/>
</dbReference>
<dbReference type="InterPro" id="IPR035370">
    <property type="entry name" value="Nrap_D5"/>
</dbReference>
<dbReference type="GO" id="GO:0061608">
    <property type="term" value="F:nuclear import signal receptor activity"/>
    <property type="evidence" value="ECO:0007669"/>
    <property type="project" value="InterPro"/>
</dbReference>
<protein>
    <recommendedName>
        <fullName evidence="4">Nucleolar protein 6</fullName>
    </recommendedName>
    <alternativeName>
        <fullName evidence="8">Maternal transcript 89Ba</fullName>
    </alternativeName>
</protein>
<dbReference type="Pfam" id="PF11538">
    <property type="entry name" value="Snurportin1"/>
    <property type="match status" value="1"/>
</dbReference>
<dbReference type="InterPro" id="IPR035082">
    <property type="entry name" value="Nrap_D1"/>
</dbReference>
<comment type="subcellular location">
    <subcellularLocation>
        <location evidence="1">Chromosome</location>
    </subcellularLocation>
    <subcellularLocation>
        <location evidence="2">Nucleus</location>
        <location evidence="2">Nucleolus</location>
    </subcellularLocation>
</comment>
<comment type="caution">
    <text evidence="14">The sequence shown here is derived from an EMBL/GenBank/DDBJ whole genome shotgun (WGS) entry which is preliminary data.</text>
</comment>
<dbReference type="Gene3D" id="3.30.70.3030">
    <property type="match status" value="1"/>
</dbReference>
<evidence type="ECO:0000256" key="7">
    <source>
        <dbReference type="ARBA" id="ARBA00023242"/>
    </source>
</evidence>
<comment type="subunit">
    <text evidence="10">Part of the small subunit (SSU) processome, composed of more than 70 proteins and the RNA chaperone small nucleolar RNA (snoRNA) U3.</text>
</comment>
<keyword evidence="5" id="KW-0158">Chromosome</keyword>
<evidence type="ECO:0000256" key="3">
    <source>
        <dbReference type="ARBA" id="ARBA00006674"/>
    </source>
</evidence>
<dbReference type="GO" id="GO:0006364">
    <property type="term" value="P:rRNA processing"/>
    <property type="evidence" value="ECO:0007669"/>
    <property type="project" value="TreeGrafter"/>
</dbReference>
<dbReference type="EMBL" id="JOJR01000833">
    <property type="protein sequence ID" value="RCN34032.1"/>
    <property type="molecule type" value="Genomic_DNA"/>
</dbReference>
<dbReference type="GO" id="GO:0005694">
    <property type="term" value="C:chromosome"/>
    <property type="evidence" value="ECO:0007669"/>
    <property type="project" value="UniProtKB-SubCell"/>
</dbReference>
<reference evidence="14 15" key="1">
    <citation type="submission" date="2014-10" db="EMBL/GenBank/DDBJ databases">
        <title>Draft genome of the hookworm Ancylostoma caninum.</title>
        <authorList>
            <person name="Mitreva M."/>
        </authorList>
    </citation>
    <scope>NUCLEOTIDE SEQUENCE [LARGE SCALE GENOMIC DNA]</scope>
    <source>
        <strain evidence="14 15">Baltimore</strain>
    </source>
</reference>
<organism evidence="14 15">
    <name type="scientific">Ancylostoma caninum</name>
    <name type="common">Dog hookworm</name>
    <dbReference type="NCBI Taxonomy" id="29170"/>
    <lineage>
        <taxon>Eukaryota</taxon>
        <taxon>Metazoa</taxon>
        <taxon>Ecdysozoa</taxon>
        <taxon>Nematoda</taxon>
        <taxon>Chromadorea</taxon>
        <taxon>Rhabditida</taxon>
        <taxon>Rhabditina</taxon>
        <taxon>Rhabditomorpha</taxon>
        <taxon>Strongyloidea</taxon>
        <taxon>Ancylostomatidae</taxon>
        <taxon>Ancylostomatinae</taxon>
        <taxon>Ancylostoma</taxon>
    </lineage>
</organism>